<dbReference type="PIRSF" id="PIRSF016660">
    <property type="entry name" value="YedI"/>
    <property type="match status" value="1"/>
</dbReference>
<dbReference type="Proteomes" id="UP000053171">
    <property type="component" value="Unassembled WGS sequence"/>
</dbReference>
<keyword evidence="1" id="KW-0472">Membrane</keyword>
<dbReference type="AlphaFoldDB" id="A0A199NRK7"/>
<feature type="transmembrane region" description="Helical" evidence="1">
    <location>
        <begin position="166"/>
        <end position="192"/>
    </location>
</feature>
<feature type="transmembrane region" description="Helical" evidence="1">
    <location>
        <begin position="278"/>
        <end position="303"/>
    </location>
</feature>
<accession>A0A199NRK7</accession>
<protein>
    <submittedName>
        <fullName evidence="2">ABC transporter</fullName>
    </submittedName>
</protein>
<comment type="caution">
    <text evidence="2">The sequence shown here is derived from an EMBL/GenBank/DDBJ whole genome shotgun (WGS) entry which is preliminary data.</text>
</comment>
<evidence type="ECO:0000256" key="1">
    <source>
        <dbReference type="SAM" id="Phobius"/>
    </source>
</evidence>
<evidence type="ECO:0000313" key="2">
    <source>
        <dbReference type="EMBL" id="OAX51455.1"/>
    </source>
</evidence>
<dbReference type="InterPro" id="IPR008526">
    <property type="entry name" value="YedI"/>
</dbReference>
<dbReference type="PANTHER" id="PTHR30503">
    <property type="entry name" value="INNER MEMBRANE PROTEIN YEDI"/>
    <property type="match status" value="1"/>
</dbReference>
<dbReference type="Pfam" id="PF05661">
    <property type="entry name" value="DUF808"/>
    <property type="match status" value="1"/>
</dbReference>
<dbReference type="GO" id="GO:0005886">
    <property type="term" value="C:plasma membrane"/>
    <property type="evidence" value="ECO:0007669"/>
    <property type="project" value="TreeGrafter"/>
</dbReference>
<dbReference type="RefSeq" id="WP_064725653.1">
    <property type="nucleotide sequence ID" value="NZ_JBEYYV010000036.1"/>
</dbReference>
<evidence type="ECO:0000313" key="3">
    <source>
        <dbReference type="Proteomes" id="UP000053171"/>
    </source>
</evidence>
<keyword evidence="1" id="KW-1133">Transmembrane helix</keyword>
<organism evidence="2 3">
    <name type="scientific">Rothia kristinae</name>
    <dbReference type="NCBI Taxonomy" id="37923"/>
    <lineage>
        <taxon>Bacteria</taxon>
        <taxon>Bacillati</taxon>
        <taxon>Actinomycetota</taxon>
        <taxon>Actinomycetes</taxon>
        <taxon>Micrococcales</taxon>
        <taxon>Micrococcaceae</taxon>
        <taxon>Rothia</taxon>
    </lineage>
</organism>
<sequence length="308" mass="31730">MAGGLAALLDDVAALAKMAAASTDDVAAAAGRASAKAAGVVVDDTAVAPRYVQGVSPARELPIIWKITKGSLRNKILLILPLALLLSQFAPWALTPLLMIGGAYLCFEGAEKIWEKLTGHAPQEEPAAHQGPDAERQVVSGAVRTDFILSAEIMVISLNEVASEGFWSRAVILVIVAVVITVLVYGVVGLLVKADDVGLALSRRGGPASRRVGAGLVRAMPAVMTVISVVGVFAMLWVGGHLLLTGADELGWHAPMALVHAAEHLVHGAGAAVGALTWLVETLCAMVAGFLAGTVVVGAVALVRRTRG</sequence>
<gene>
    <name evidence="2" type="ORF">AN277_0208530</name>
</gene>
<keyword evidence="3" id="KW-1185">Reference proteome</keyword>
<feature type="transmembrane region" description="Helical" evidence="1">
    <location>
        <begin position="213"/>
        <end position="238"/>
    </location>
</feature>
<feature type="transmembrane region" description="Helical" evidence="1">
    <location>
        <begin position="76"/>
        <end position="94"/>
    </location>
</feature>
<name>A0A199NRK7_9MICC</name>
<reference evidence="2" key="1">
    <citation type="submission" date="2016-06" db="EMBL/GenBank/DDBJ databases">
        <title>Identification of putative biosynthetic pathways for the production of bioactive secondary metabolites by the marine actinomycete Kocuria kristinae RUTW2-3.</title>
        <authorList>
            <person name="Waterworth S.C."/>
            <person name="Walmsley T.A."/>
            <person name="Matongo T."/>
            <person name="Davies-Coleman M.T."/>
            <person name="Dorrington R.A."/>
        </authorList>
    </citation>
    <scope>NUCLEOTIDE SEQUENCE [LARGE SCALE GENOMIC DNA]</scope>
    <source>
        <strain evidence="2">RUTW2-3</strain>
    </source>
</reference>
<proteinExistence type="predicted"/>
<dbReference type="EMBL" id="LJBJ02000018">
    <property type="protein sequence ID" value="OAX51455.1"/>
    <property type="molecule type" value="Genomic_DNA"/>
</dbReference>
<keyword evidence="1" id="KW-0812">Transmembrane</keyword>
<dbReference type="PANTHER" id="PTHR30503:SF3">
    <property type="entry name" value="INNER MEMBRANE PROTEIN YEDI"/>
    <property type="match status" value="1"/>
</dbReference>